<gene>
    <name evidence="1" type="ORF">SeMB42_g07545</name>
</gene>
<proteinExistence type="predicted"/>
<dbReference type="PANTHER" id="PTHR28523:SF1">
    <property type="entry name" value="CYTOCHROME C OXIDASE ASSEMBLY FACTOR 1"/>
    <property type="match status" value="1"/>
</dbReference>
<comment type="caution">
    <text evidence="1">The sequence shown here is derived from an EMBL/GenBank/DDBJ whole genome shotgun (WGS) entry which is preliminary data.</text>
</comment>
<dbReference type="GO" id="GO:0033617">
    <property type="term" value="P:mitochondrial respiratory chain complex IV assembly"/>
    <property type="evidence" value="ECO:0007669"/>
    <property type="project" value="InterPro"/>
</dbReference>
<dbReference type="AlphaFoldDB" id="A0A507C653"/>
<dbReference type="VEuPathDB" id="FungiDB:SeMB42_g07545"/>
<dbReference type="InterPro" id="IPR014807">
    <property type="entry name" value="Coa1"/>
</dbReference>
<name>A0A507C653_9FUNG</name>
<reference evidence="1 2" key="1">
    <citation type="journal article" date="2019" name="Sci. Rep.">
        <title>Comparative genomics of chytrid fungi reveal insights into the obligate biotrophic and pathogenic lifestyle of Synchytrium endobioticum.</title>
        <authorList>
            <person name="van de Vossenberg B.T.L.H."/>
            <person name="Warris S."/>
            <person name="Nguyen H.D.T."/>
            <person name="van Gent-Pelzer M.P.E."/>
            <person name="Joly D.L."/>
            <person name="van de Geest H.C."/>
            <person name="Bonants P.J.M."/>
            <person name="Smith D.S."/>
            <person name="Levesque C.A."/>
            <person name="van der Lee T.A.J."/>
        </authorList>
    </citation>
    <scope>NUCLEOTIDE SEQUENCE [LARGE SCALE GENOMIC DNA]</scope>
    <source>
        <strain evidence="1 2">MB42</strain>
    </source>
</reference>
<protein>
    <submittedName>
        <fullName evidence="1">Uncharacterized protein</fullName>
    </submittedName>
</protein>
<sequence length="157" mass="17338">MCAIPYWLGIQPVAATVPPPDCSVMPSTLNRIFAAKPAPLMLLGASAGVSFWAYFFLNNSNQSISHTSLFKAILFELRADPRVSEWVGGTRLDYNHTWIHGNIHPVRGKADVEFVVKGAAAGEPVTVKFKGRKKPDRDEWVADEFMLQKPDGSVLQL</sequence>
<dbReference type="GO" id="GO:0005743">
    <property type="term" value="C:mitochondrial inner membrane"/>
    <property type="evidence" value="ECO:0007669"/>
    <property type="project" value="TreeGrafter"/>
</dbReference>
<dbReference type="PANTHER" id="PTHR28523">
    <property type="entry name" value="CYTOCHROME C OXIDASE ASSEMBLY FACTOR 1"/>
    <property type="match status" value="1"/>
</dbReference>
<accession>A0A507C653</accession>
<evidence type="ECO:0000313" key="2">
    <source>
        <dbReference type="Proteomes" id="UP000317494"/>
    </source>
</evidence>
<dbReference type="Pfam" id="PF08695">
    <property type="entry name" value="Coa1"/>
    <property type="match status" value="1"/>
</dbReference>
<evidence type="ECO:0000313" key="1">
    <source>
        <dbReference type="EMBL" id="TPX32955.1"/>
    </source>
</evidence>
<keyword evidence="2" id="KW-1185">Reference proteome</keyword>
<organism evidence="1 2">
    <name type="scientific">Synchytrium endobioticum</name>
    <dbReference type="NCBI Taxonomy" id="286115"/>
    <lineage>
        <taxon>Eukaryota</taxon>
        <taxon>Fungi</taxon>
        <taxon>Fungi incertae sedis</taxon>
        <taxon>Chytridiomycota</taxon>
        <taxon>Chytridiomycota incertae sedis</taxon>
        <taxon>Chytridiomycetes</taxon>
        <taxon>Synchytriales</taxon>
        <taxon>Synchytriaceae</taxon>
        <taxon>Synchytrium</taxon>
    </lineage>
</organism>
<dbReference type="InterPro" id="IPR042432">
    <property type="entry name" value="Coa1_fungi"/>
</dbReference>
<dbReference type="EMBL" id="QEAN01000553">
    <property type="protein sequence ID" value="TPX32955.1"/>
    <property type="molecule type" value="Genomic_DNA"/>
</dbReference>
<dbReference type="Proteomes" id="UP000317494">
    <property type="component" value="Unassembled WGS sequence"/>
</dbReference>